<keyword evidence="2" id="KW-0614">Plasmid</keyword>
<dbReference type="AlphaFoldDB" id="A0A894TFD2"/>
<sequence>MNETYMLSRIDKIIVHSFGLFVNFMFINFIQLVNVCFFDNYSLTLAYLFFFSTMVWNLIPILNSDGYKIMLAALSLDEFNNFTKNHWIILISQIIGITIALNTLIHWIIYWSKYFYP</sequence>
<feature type="transmembrane region" description="Helical" evidence="1">
    <location>
        <begin position="45"/>
        <end position="66"/>
    </location>
</feature>
<organism evidence="2">
    <name type="scientific">Staphylococcus epidermidis</name>
    <dbReference type="NCBI Taxonomy" id="1282"/>
    <lineage>
        <taxon>Bacteria</taxon>
        <taxon>Bacillati</taxon>
        <taxon>Bacillota</taxon>
        <taxon>Bacilli</taxon>
        <taxon>Bacillales</taxon>
        <taxon>Staphylococcaceae</taxon>
        <taxon>Staphylococcus</taxon>
    </lineage>
</organism>
<feature type="transmembrane region" description="Helical" evidence="1">
    <location>
        <begin position="87"/>
        <end position="109"/>
    </location>
</feature>
<dbReference type="EMBL" id="MW364979">
    <property type="protein sequence ID" value="QRX38792.1"/>
    <property type="molecule type" value="Genomic_DNA"/>
</dbReference>
<reference evidence="2" key="1">
    <citation type="submission" date="2020-12" db="EMBL/GenBank/DDBJ databases">
        <title>Staphylococcus epidermidis phages transfer antimicrobial-resistance plasmids and enable chromosomal island mobilization.</title>
        <authorList>
            <person name="Fisarova L."/>
            <person name="Botka T."/>
            <person name="Du X."/>
            <person name="Maslanova I."/>
            <person name="Bardy P."/>
            <person name="Pantucek R."/>
            <person name="Muhlenbruch L."/>
            <person name="Benesik M."/>
            <person name="Winstel V."/>
            <person name="Larsen J."/>
            <person name="Rosenstein R."/>
            <person name="Peschel A."/>
            <person name="Doskar J."/>
        </authorList>
    </citation>
    <scope>NUCLEOTIDE SEQUENCE</scope>
    <source>
        <strain evidence="2">SE456</strain>
        <plasmid evidence="2">pSE456_2</plasmid>
    </source>
</reference>
<proteinExistence type="predicted"/>
<geneLocation type="plasmid" evidence="2">
    <name>pSE456_2</name>
</geneLocation>
<name>A0A894TFD2_STAEP</name>
<keyword evidence="2" id="KW-0378">Hydrolase</keyword>
<keyword evidence="1" id="KW-1133">Transmembrane helix</keyword>
<evidence type="ECO:0000256" key="1">
    <source>
        <dbReference type="SAM" id="Phobius"/>
    </source>
</evidence>
<feature type="transmembrane region" description="Helical" evidence="1">
    <location>
        <begin position="12"/>
        <end position="33"/>
    </location>
</feature>
<dbReference type="GO" id="GO:0006508">
    <property type="term" value="P:proteolysis"/>
    <property type="evidence" value="ECO:0007669"/>
    <property type="project" value="UniProtKB-KW"/>
</dbReference>
<keyword evidence="1" id="KW-0812">Transmembrane</keyword>
<protein>
    <submittedName>
        <fullName evidence="2">Putative membrane metalloprotease</fullName>
    </submittedName>
</protein>
<keyword evidence="2" id="KW-0645">Protease</keyword>
<dbReference type="GO" id="GO:0008237">
    <property type="term" value="F:metallopeptidase activity"/>
    <property type="evidence" value="ECO:0007669"/>
    <property type="project" value="UniProtKB-KW"/>
</dbReference>
<dbReference type="RefSeq" id="WP_275584108.1">
    <property type="nucleotide sequence ID" value="NZ_JACMWO010000028.1"/>
</dbReference>
<evidence type="ECO:0000313" key="2">
    <source>
        <dbReference type="EMBL" id="QRX38792.1"/>
    </source>
</evidence>
<keyword evidence="2" id="KW-0482">Metalloprotease</keyword>
<keyword evidence="1" id="KW-0472">Membrane</keyword>
<accession>A0A894TFD2</accession>